<dbReference type="SMR" id="A0A1I7RPF7"/>
<keyword evidence="4" id="KW-0963">Cytoplasm</keyword>
<dbReference type="InterPro" id="IPR017998">
    <property type="entry name" value="Chaperone_TCP-1"/>
</dbReference>
<dbReference type="InterPro" id="IPR053374">
    <property type="entry name" value="TCP-1_chaperonin"/>
</dbReference>
<dbReference type="GO" id="GO:0005524">
    <property type="term" value="F:ATP binding"/>
    <property type="evidence" value="ECO:0007669"/>
    <property type="project" value="UniProtKB-KW"/>
</dbReference>
<reference evidence="11" key="2">
    <citation type="submission" date="2020-08" db="EMBL/GenBank/DDBJ databases">
        <authorList>
            <person name="Kikuchi T."/>
        </authorList>
    </citation>
    <scope>NUCLEOTIDE SEQUENCE</scope>
    <source>
        <strain evidence="10">Ka4C1</strain>
    </source>
</reference>
<evidence type="ECO:0000256" key="5">
    <source>
        <dbReference type="ARBA" id="ARBA00022741"/>
    </source>
</evidence>
<organism evidence="12 14">
    <name type="scientific">Bursaphelenchus xylophilus</name>
    <name type="common">Pinewood nematode worm</name>
    <name type="synonym">Aphelenchoides xylophilus</name>
    <dbReference type="NCBI Taxonomy" id="6326"/>
    <lineage>
        <taxon>Eukaryota</taxon>
        <taxon>Metazoa</taxon>
        <taxon>Ecdysozoa</taxon>
        <taxon>Nematoda</taxon>
        <taxon>Chromadorea</taxon>
        <taxon>Rhabditida</taxon>
        <taxon>Tylenchina</taxon>
        <taxon>Tylenchomorpha</taxon>
        <taxon>Aphelenchoidea</taxon>
        <taxon>Aphelenchoididae</taxon>
        <taxon>Bursaphelenchus</taxon>
    </lineage>
</organism>
<evidence type="ECO:0000256" key="4">
    <source>
        <dbReference type="ARBA" id="ARBA00022490"/>
    </source>
</evidence>
<dbReference type="EMBL" id="CAJFCV020000002">
    <property type="protein sequence ID" value="CAG9095946.1"/>
    <property type="molecule type" value="Genomic_DNA"/>
</dbReference>
<dbReference type="PROSITE" id="PS00995">
    <property type="entry name" value="TCP1_3"/>
    <property type="match status" value="1"/>
</dbReference>
<dbReference type="FunFam" id="1.10.560.10:FF:000085">
    <property type="entry name" value="T-complex protein 1 subunit gamma"/>
    <property type="match status" value="1"/>
</dbReference>
<evidence type="ECO:0000256" key="6">
    <source>
        <dbReference type="ARBA" id="ARBA00022840"/>
    </source>
</evidence>
<dbReference type="Proteomes" id="UP000659654">
    <property type="component" value="Unassembled WGS sequence"/>
</dbReference>
<dbReference type="GO" id="GO:0016887">
    <property type="term" value="F:ATP hydrolysis activity"/>
    <property type="evidence" value="ECO:0007669"/>
    <property type="project" value="InterPro"/>
</dbReference>
<dbReference type="NCBIfam" id="NF041083">
    <property type="entry name" value="thermosome_beta"/>
    <property type="match status" value="1"/>
</dbReference>
<dbReference type="PANTHER" id="PTHR11353">
    <property type="entry name" value="CHAPERONIN"/>
    <property type="match status" value="1"/>
</dbReference>
<dbReference type="eggNOG" id="KOG0364">
    <property type="taxonomic scope" value="Eukaryota"/>
</dbReference>
<dbReference type="Proteomes" id="UP000095284">
    <property type="component" value="Unplaced"/>
</dbReference>
<evidence type="ECO:0000256" key="2">
    <source>
        <dbReference type="ARBA" id="ARBA00008020"/>
    </source>
</evidence>
<dbReference type="OrthoDB" id="275057at2759"/>
<keyword evidence="7 8" id="KW-0143">Chaperone</keyword>
<dbReference type="InterPro" id="IPR027409">
    <property type="entry name" value="GroEL-like_apical_dom_sf"/>
</dbReference>
<dbReference type="InterPro" id="IPR002194">
    <property type="entry name" value="Chaperonin_TCP-1_CS"/>
</dbReference>
<evidence type="ECO:0000256" key="7">
    <source>
        <dbReference type="ARBA" id="ARBA00023186"/>
    </source>
</evidence>
<evidence type="ECO:0000313" key="11">
    <source>
        <dbReference type="EMBL" id="CAG9095946.1"/>
    </source>
</evidence>
<dbReference type="Gene3D" id="1.10.560.10">
    <property type="entry name" value="GroEL-like equatorial domain"/>
    <property type="match status" value="1"/>
</dbReference>
<accession>A0A1I7RPF7</accession>
<dbReference type="PROSITE" id="PS00751">
    <property type="entry name" value="TCP1_2"/>
    <property type="match status" value="1"/>
</dbReference>
<dbReference type="Gene3D" id="3.50.7.10">
    <property type="entry name" value="GroEL"/>
    <property type="match status" value="1"/>
</dbReference>
<evidence type="ECO:0000256" key="8">
    <source>
        <dbReference type="RuleBase" id="RU004187"/>
    </source>
</evidence>
<dbReference type="InterPro" id="IPR054827">
    <property type="entry name" value="thermosome_alpha"/>
</dbReference>
<dbReference type="FunFam" id="3.50.7.10:FF:000005">
    <property type="entry name" value="T-complex protein 1 subunit gamma"/>
    <property type="match status" value="1"/>
</dbReference>
<dbReference type="GO" id="GO:0005832">
    <property type="term" value="C:chaperonin-containing T-complex"/>
    <property type="evidence" value="ECO:0007669"/>
    <property type="project" value="UniProtKB-ARBA"/>
</dbReference>
<proteinExistence type="inferred from homology"/>
<dbReference type="NCBIfam" id="TIGR02344">
    <property type="entry name" value="chap_CCT_gamma"/>
    <property type="match status" value="1"/>
</dbReference>
<dbReference type="AlphaFoldDB" id="A0A1I7RPF7"/>
<dbReference type="NCBIfam" id="NF041082">
    <property type="entry name" value="thermosome_alpha"/>
    <property type="match status" value="1"/>
</dbReference>
<evidence type="ECO:0000256" key="1">
    <source>
        <dbReference type="ARBA" id="ARBA00004496"/>
    </source>
</evidence>
<evidence type="ECO:0000313" key="12">
    <source>
        <dbReference type="Proteomes" id="UP000095284"/>
    </source>
</evidence>
<evidence type="ECO:0000256" key="9">
    <source>
        <dbReference type="RuleBase" id="RU004191"/>
    </source>
</evidence>
<dbReference type="SUPFAM" id="SSF54849">
    <property type="entry name" value="GroEL-intermediate domain like"/>
    <property type="match status" value="1"/>
</dbReference>
<dbReference type="Gene3D" id="3.30.260.10">
    <property type="entry name" value="TCP-1-like chaperonin intermediate domain"/>
    <property type="match status" value="1"/>
</dbReference>
<dbReference type="GO" id="GO:0140662">
    <property type="term" value="F:ATP-dependent protein folding chaperone"/>
    <property type="evidence" value="ECO:0007669"/>
    <property type="project" value="InterPro"/>
</dbReference>
<dbReference type="SUPFAM" id="SSF52029">
    <property type="entry name" value="GroEL apical domain-like"/>
    <property type="match status" value="1"/>
</dbReference>
<dbReference type="PRINTS" id="PR00304">
    <property type="entry name" value="TCOMPLEXTCP1"/>
</dbReference>
<gene>
    <name evidence="10" type="ORF">BXYJ_LOCUS3756</name>
</gene>
<evidence type="ECO:0000313" key="14">
    <source>
        <dbReference type="WBParaSite" id="BXY_0259800.1"/>
    </source>
</evidence>
<dbReference type="GO" id="GO:0051082">
    <property type="term" value="F:unfolded protein binding"/>
    <property type="evidence" value="ECO:0007669"/>
    <property type="project" value="InterPro"/>
</dbReference>
<keyword evidence="6 8" id="KW-0067">ATP-binding</keyword>
<dbReference type="SUPFAM" id="SSF48592">
    <property type="entry name" value="GroEL equatorial domain-like"/>
    <property type="match status" value="1"/>
</dbReference>
<evidence type="ECO:0000313" key="10">
    <source>
        <dbReference type="EMBL" id="CAD5214891.1"/>
    </source>
</evidence>
<reference evidence="14" key="1">
    <citation type="submission" date="2016-11" db="UniProtKB">
        <authorList>
            <consortium name="WormBaseParasite"/>
        </authorList>
    </citation>
    <scope>IDENTIFICATION</scope>
</reference>
<dbReference type="InterPro" id="IPR012719">
    <property type="entry name" value="Chap_CCT_gamma"/>
</dbReference>
<dbReference type="InterPro" id="IPR002423">
    <property type="entry name" value="Cpn60/GroEL/TCP-1"/>
</dbReference>
<dbReference type="InterPro" id="IPR027410">
    <property type="entry name" value="TCP-1-like_intermed_sf"/>
</dbReference>
<name>A0A1I7RPF7_BURXY</name>
<comment type="similarity">
    <text evidence="2 8">Belongs to the TCP-1 chaperonin family.</text>
</comment>
<dbReference type="InterPro" id="IPR027413">
    <property type="entry name" value="GROEL-like_equatorial_sf"/>
</dbReference>
<sequence>MIRGGGGVPIIVVNQKIQREQGHKVQLQNIATAKTIADVIRTSLGPRAMLKMLMDPMGGIVLTNDGNAILREITVKHPAAKSIIEIARTQDEETGDGTTSVIVLTGEVMAQAEQFLEQNMHPTLIIRAYRRALEDMIVWAEEKFSKPVDIKDDKQLELVVRSCLSTKMMSEYMDLAVNIALNAVKTILVESHGAKEIDIKRYCRVEKIPGGSIEDSQILKGVVLNKDIVHPKMKRRIEKPRVILLDCSLEYKKGESQTAMELSKEADFSKALEQEELAIRKQCDEIIALKPDLVFTEKGISDMAQHFLVKAGITALRRLKKTDNNRLARVTGARILNDTSDLREEDVGTLADLYEIKKIGDEYFTFVTSEKTTAVTILLRGPSKDIINEVDRNLQDAVACVRNILLNPRIVPGAGALEMALSHALNEQSKSIEGVQQWPYKAIARALEVIPRTLVQNCGGSTIRQLTALRAKHAQSPDNWTYGINGETGEIVDVNDLKIWDSLSVRIQVIKTAIETSIMLLRIDDIISGTKKREEVQN</sequence>
<dbReference type="WBParaSite" id="BXY_0259800.1">
    <property type="protein sequence ID" value="BXY_0259800.1"/>
    <property type="gene ID" value="BXY_0259800"/>
</dbReference>
<keyword evidence="13" id="KW-1185">Reference proteome</keyword>
<dbReference type="PROSITE" id="PS00750">
    <property type="entry name" value="TCP1_1"/>
    <property type="match status" value="1"/>
</dbReference>
<comment type="subcellular location">
    <subcellularLocation>
        <location evidence="1">Cytoplasm</location>
    </subcellularLocation>
</comment>
<protein>
    <recommendedName>
        <fullName evidence="3 9">T-complex protein 1 subunit gamma</fullName>
    </recommendedName>
</protein>
<dbReference type="Pfam" id="PF00118">
    <property type="entry name" value="Cpn60_TCP1"/>
    <property type="match status" value="1"/>
</dbReference>
<evidence type="ECO:0000313" key="13">
    <source>
        <dbReference type="Proteomes" id="UP000659654"/>
    </source>
</evidence>
<dbReference type="Proteomes" id="UP000582659">
    <property type="component" value="Unassembled WGS sequence"/>
</dbReference>
<keyword evidence="5 8" id="KW-0547">Nucleotide-binding</keyword>
<evidence type="ECO:0000256" key="3">
    <source>
        <dbReference type="ARBA" id="ARBA00017187"/>
    </source>
</evidence>
<dbReference type="CDD" id="cd03337">
    <property type="entry name" value="TCP1_gamma"/>
    <property type="match status" value="1"/>
</dbReference>
<dbReference type="EMBL" id="CAJFDI010000002">
    <property type="protein sequence ID" value="CAD5214891.1"/>
    <property type="molecule type" value="Genomic_DNA"/>
</dbReference>